<evidence type="ECO:0000256" key="12">
    <source>
        <dbReference type="PROSITE-ProRule" id="PRU00091"/>
    </source>
</evidence>
<feature type="domain" description="FYVE-type" evidence="14">
    <location>
        <begin position="662"/>
        <end position="713"/>
    </location>
</feature>
<dbReference type="SUPFAM" id="SSF57903">
    <property type="entry name" value="FYVE/PHD zinc finger"/>
    <property type="match status" value="1"/>
</dbReference>
<dbReference type="OrthoDB" id="271628at2759"/>
<keyword evidence="8" id="KW-0472">Membrane</keyword>
<feature type="compositionally biased region" description="Basic and acidic residues" evidence="13">
    <location>
        <begin position="585"/>
        <end position="603"/>
    </location>
</feature>
<dbReference type="InterPro" id="IPR011993">
    <property type="entry name" value="PH-like_dom_sf"/>
</dbReference>
<dbReference type="Proteomes" id="UP000007110">
    <property type="component" value="Unassembled WGS sequence"/>
</dbReference>
<comment type="similarity">
    <text evidence="2">Belongs to the protein-tyrosine phosphatase family. Non-receptor class myotubularin subfamily.</text>
</comment>
<feature type="binding site" evidence="11">
    <location>
        <begin position="285"/>
        <end position="286"/>
    </location>
    <ligand>
        <name>substrate</name>
    </ligand>
</feature>
<dbReference type="CDD" id="cd15738">
    <property type="entry name" value="FYVE_MTMR_unchar"/>
    <property type="match status" value="1"/>
</dbReference>
<dbReference type="GO" id="GO:0005737">
    <property type="term" value="C:cytoplasm"/>
    <property type="evidence" value="ECO:0000318"/>
    <property type="project" value="GO_Central"/>
</dbReference>
<feature type="compositionally biased region" description="Basic and acidic residues" evidence="13">
    <location>
        <begin position="562"/>
        <end position="572"/>
    </location>
</feature>
<evidence type="ECO:0000313" key="16">
    <source>
        <dbReference type="EnsemblMetazoa" id="XP_030836823"/>
    </source>
</evidence>
<reference evidence="16" key="2">
    <citation type="submission" date="2021-01" db="UniProtKB">
        <authorList>
            <consortium name="EnsemblMetazoa"/>
        </authorList>
    </citation>
    <scope>IDENTIFICATION</scope>
</reference>
<dbReference type="GO" id="GO:0016020">
    <property type="term" value="C:membrane"/>
    <property type="evidence" value="ECO:0007669"/>
    <property type="project" value="UniProtKB-SubCell"/>
</dbReference>
<dbReference type="InterPro" id="IPR000306">
    <property type="entry name" value="Znf_FYVE"/>
</dbReference>
<dbReference type="Gene3D" id="3.30.40.10">
    <property type="entry name" value="Zinc/RING finger domain, C3HC4 (zinc finger)"/>
    <property type="match status" value="1"/>
</dbReference>
<evidence type="ECO:0000256" key="2">
    <source>
        <dbReference type="ARBA" id="ARBA00007471"/>
    </source>
</evidence>
<evidence type="ECO:0000256" key="13">
    <source>
        <dbReference type="SAM" id="MobiDB-lite"/>
    </source>
</evidence>
<dbReference type="PROSITE" id="PS50178">
    <property type="entry name" value="ZF_FYVE"/>
    <property type="match status" value="1"/>
</dbReference>
<evidence type="ECO:0000256" key="5">
    <source>
        <dbReference type="ARBA" id="ARBA00022771"/>
    </source>
</evidence>
<evidence type="ECO:0000256" key="4">
    <source>
        <dbReference type="ARBA" id="ARBA00022723"/>
    </source>
</evidence>
<evidence type="ECO:0000259" key="15">
    <source>
        <dbReference type="PROSITE" id="PS51339"/>
    </source>
</evidence>
<dbReference type="SUPFAM" id="SSF52799">
    <property type="entry name" value="(Phosphotyrosine protein) phosphatases II"/>
    <property type="match status" value="1"/>
</dbReference>
<dbReference type="OMA" id="FRFIGIE"/>
<dbReference type="Gene3D" id="2.30.29.30">
    <property type="entry name" value="Pleckstrin-homology domain (PH domain)/Phosphotyrosine-binding domain (PTB)"/>
    <property type="match status" value="1"/>
</dbReference>
<evidence type="ECO:0000256" key="3">
    <source>
        <dbReference type="ARBA" id="ARBA00012903"/>
    </source>
</evidence>
<dbReference type="InterPro" id="IPR030564">
    <property type="entry name" value="Myotubularin"/>
</dbReference>
<feature type="binding site" evidence="11">
    <location>
        <begin position="348"/>
        <end position="354"/>
    </location>
    <ligand>
        <name>substrate</name>
    </ligand>
</feature>
<evidence type="ECO:0000313" key="17">
    <source>
        <dbReference type="Proteomes" id="UP000007110"/>
    </source>
</evidence>
<dbReference type="CDD" id="cd13210">
    <property type="entry name" value="PH-GRAM_MTMR6-like"/>
    <property type="match status" value="1"/>
</dbReference>
<evidence type="ECO:0000259" key="14">
    <source>
        <dbReference type="PROSITE" id="PS50178"/>
    </source>
</evidence>
<dbReference type="GO" id="GO:0052629">
    <property type="term" value="F:phosphatidylinositol-3,5-bisphosphate 3-phosphatase activity"/>
    <property type="evidence" value="ECO:0007669"/>
    <property type="project" value="UniProtKB-EC"/>
</dbReference>
<dbReference type="Pfam" id="PF21098">
    <property type="entry name" value="PH-GRAM_MTMR6-like"/>
    <property type="match status" value="1"/>
</dbReference>
<dbReference type="KEGG" id="spu:585290"/>
<dbReference type="GeneID" id="585290"/>
<keyword evidence="6" id="KW-0378">Hydrolase</keyword>
<dbReference type="PANTHER" id="PTHR10807:SF8">
    <property type="entry name" value="PHOSPHATIDYLINOSITOL-3-PHOSPHATE PHOSPHATASE"/>
    <property type="match status" value="1"/>
</dbReference>
<feature type="active site" description="Phosphocysteine intermediate" evidence="10">
    <location>
        <position position="348"/>
    </location>
</feature>
<feature type="region of interest" description="Disordered" evidence="13">
    <location>
        <begin position="557"/>
        <end position="631"/>
    </location>
</feature>
<dbReference type="GO" id="GO:0008270">
    <property type="term" value="F:zinc ion binding"/>
    <property type="evidence" value="ECO:0007669"/>
    <property type="project" value="UniProtKB-KW"/>
</dbReference>
<feature type="domain" description="Myotubularin phosphatase" evidence="15">
    <location>
        <begin position="136"/>
        <end position="512"/>
    </location>
</feature>
<dbReference type="RefSeq" id="XP_030836823.1">
    <property type="nucleotide sequence ID" value="XM_030980963.1"/>
</dbReference>
<dbReference type="PANTHER" id="PTHR10807">
    <property type="entry name" value="MYOTUBULARIN-RELATED"/>
    <property type="match status" value="1"/>
</dbReference>
<dbReference type="InterPro" id="IPR016130">
    <property type="entry name" value="Tyr_Pase_AS"/>
</dbReference>
<dbReference type="CDD" id="cd14532">
    <property type="entry name" value="PTP-MTMR6-like"/>
    <property type="match status" value="1"/>
</dbReference>
<dbReference type="Pfam" id="PF01363">
    <property type="entry name" value="FYVE"/>
    <property type="match status" value="1"/>
</dbReference>
<reference evidence="17" key="1">
    <citation type="submission" date="2015-02" db="EMBL/GenBank/DDBJ databases">
        <title>Genome sequencing for Strongylocentrotus purpuratus.</title>
        <authorList>
            <person name="Murali S."/>
            <person name="Liu Y."/>
            <person name="Vee V."/>
            <person name="English A."/>
            <person name="Wang M."/>
            <person name="Skinner E."/>
            <person name="Han Y."/>
            <person name="Muzny D.M."/>
            <person name="Worley K.C."/>
            <person name="Gibbs R.A."/>
        </authorList>
    </citation>
    <scope>NUCLEOTIDE SEQUENCE</scope>
</reference>
<dbReference type="FunFam" id="2.30.29.30:FF:000135">
    <property type="entry name" value="Myotubularin related protein 6"/>
    <property type="match status" value="1"/>
</dbReference>
<dbReference type="InParanoid" id="A0A7M7NHV6"/>
<protein>
    <recommendedName>
        <fullName evidence="3">phosphatidylinositol-3,5-bisphosphate 3-phosphatase</fullName>
        <ecNumber evidence="3">3.1.3.95</ecNumber>
    </recommendedName>
    <alternativeName>
        <fullName evidence="9">Phosphatidylinositol-3,5-bisphosphate 3-phosphatase</fullName>
    </alternativeName>
</protein>
<evidence type="ECO:0000256" key="11">
    <source>
        <dbReference type="PIRSR" id="PIRSR630564-2"/>
    </source>
</evidence>
<name>A0A7M7NHV6_STRPU</name>
<evidence type="ECO:0000256" key="6">
    <source>
        <dbReference type="ARBA" id="ARBA00022801"/>
    </source>
</evidence>
<organism evidence="16 17">
    <name type="scientific">Strongylocentrotus purpuratus</name>
    <name type="common">Purple sea urchin</name>
    <dbReference type="NCBI Taxonomy" id="7668"/>
    <lineage>
        <taxon>Eukaryota</taxon>
        <taxon>Metazoa</taxon>
        <taxon>Echinodermata</taxon>
        <taxon>Eleutherozoa</taxon>
        <taxon>Echinozoa</taxon>
        <taxon>Echinoidea</taxon>
        <taxon>Euechinoidea</taxon>
        <taxon>Echinacea</taxon>
        <taxon>Camarodonta</taxon>
        <taxon>Echinidea</taxon>
        <taxon>Strongylocentrotidae</taxon>
        <taxon>Strongylocentrotus</taxon>
    </lineage>
</organism>
<evidence type="ECO:0000256" key="1">
    <source>
        <dbReference type="ARBA" id="ARBA00004370"/>
    </source>
</evidence>
<dbReference type="AlphaFoldDB" id="A0A7M7NHV6"/>
<dbReference type="InterPro" id="IPR010569">
    <property type="entry name" value="Myotubularin-like_Pase_dom"/>
</dbReference>
<sequence length="758" mass="85848">MPKRRTSRSSSVMEYITTPKIENVRLLDRFNSRKPSSGTLYLTATHLIFVDPAGKKETWILHMHIGFVEKLPLTTGGAPLQIRCKTFQAATFVIPREKDCQEMYKSLQKLSNPAELEDLYAFHYKSATVVPTMVTGWDQFDLQAEYARMGIPNAHWCSTAINKNYEICDTYSRTLYVPTHASPPVLVGSSRFRSRGRLPVLSYLHQENNAAMCRCSQPLAGFSARCVEDEEMLQAILKANPKSDVMYIVDTRPKINAMVNKASGKGYESTEVYNNIKFKFLGIENIHVMRNSLQKLIDVCELKNPSMEAFLSGLESSQWMKHIKAVLDTSLFIAKAIADEGLSVLVHCSDGWDRTAQTCSLASIILDPYYRTIQGFQVLIEKEWLAFGHKFLHRCGLLAYDPREVSPVFTQFIECTWQLCQQFPCAFQFNERFLLELHDHVFSSQFGNFLGNCERERQDKKLSQKTFSLWQYMQARMSDYINPLYKANHPSANGILKPNFSPQMLKFWRGMYNRYENGVHPRESVTDVLSAMKDHSTSLADHVQFLENQISSLKRMLASESVSREEKPDTNHIFENGSTQNSNSLDKDTTISTKDDISNEKCDSSAISSDDTPDNDVSSLKTSPSLRRDDSSEVLSASLMNNAVESVATEWQSFRHIRQCSCSSPFDYFSRKYHCWKCGEVFCIRCIDKQTQLPGHESQRPVPVCRPCYRELKAGCSEPSTPSRSPSVGLSPTRILAGGPLSPSSPITNALGAIQIQE</sequence>
<keyword evidence="17" id="KW-1185">Reference proteome</keyword>
<dbReference type="EC" id="3.1.3.95" evidence="3"/>
<dbReference type="SMART" id="SM00064">
    <property type="entry name" value="FYVE"/>
    <property type="match status" value="1"/>
</dbReference>
<dbReference type="PROSITE" id="PS51339">
    <property type="entry name" value="PPASE_MYOTUBULARIN"/>
    <property type="match status" value="1"/>
</dbReference>
<comment type="subcellular location">
    <subcellularLocation>
        <location evidence="1">Membrane</location>
    </subcellularLocation>
</comment>
<dbReference type="SUPFAM" id="SSF50729">
    <property type="entry name" value="PH domain-like"/>
    <property type="match status" value="1"/>
</dbReference>
<evidence type="ECO:0000256" key="7">
    <source>
        <dbReference type="ARBA" id="ARBA00022833"/>
    </source>
</evidence>
<dbReference type="PROSITE" id="PS00383">
    <property type="entry name" value="TYR_PHOSPHATASE_1"/>
    <property type="match status" value="1"/>
</dbReference>
<accession>A0A7M7NHV6</accession>
<dbReference type="InterPro" id="IPR048994">
    <property type="entry name" value="PH-GRAM_MTMR6-9"/>
</dbReference>
<keyword evidence="4" id="KW-0479">Metal-binding</keyword>
<keyword evidence="7" id="KW-0862">Zinc</keyword>
<dbReference type="GO" id="GO:0046856">
    <property type="term" value="P:phosphatidylinositol dephosphorylation"/>
    <property type="evidence" value="ECO:0000318"/>
    <property type="project" value="GO_Central"/>
</dbReference>
<evidence type="ECO:0000256" key="10">
    <source>
        <dbReference type="PIRSR" id="PIRSR630564-1"/>
    </source>
</evidence>
<dbReference type="FunCoup" id="A0A7M7NHV6">
    <property type="interactions" value="1329"/>
</dbReference>
<evidence type="ECO:0000256" key="8">
    <source>
        <dbReference type="ARBA" id="ARBA00023136"/>
    </source>
</evidence>
<dbReference type="GO" id="GO:0004438">
    <property type="term" value="F:phosphatidylinositol-3-phosphate phosphatase activity"/>
    <property type="evidence" value="ECO:0000318"/>
    <property type="project" value="GO_Central"/>
</dbReference>
<dbReference type="InterPro" id="IPR011011">
    <property type="entry name" value="Znf_FYVE_PHD"/>
</dbReference>
<dbReference type="Pfam" id="PF06602">
    <property type="entry name" value="Myotub-related"/>
    <property type="match status" value="1"/>
</dbReference>
<feature type="compositionally biased region" description="Polar residues" evidence="13">
    <location>
        <begin position="605"/>
        <end position="625"/>
    </location>
</feature>
<dbReference type="InterPro" id="IPR029021">
    <property type="entry name" value="Prot-tyrosine_phosphatase-like"/>
</dbReference>
<dbReference type="InterPro" id="IPR013083">
    <property type="entry name" value="Znf_RING/FYVE/PHD"/>
</dbReference>
<dbReference type="GO" id="GO:0106018">
    <property type="term" value="F:phosphatidylinositol-3,5-bisphosphate phosphatase activity"/>
    <property type="evidence" value="ECO:0000318"/>
    <property type="project" value="GO_Central"/>
</dbReference>
<proteinExistence type="inferred from homology"/>
<dbReference type="InterPro" id="IPR017455">
    <property type="entry name" value="Znf_FYVE-rel"/>
</dbReference>
<evidence type="ECO:0000256" key="9">
    <source>
        <dbReference type="ARBA" id="ARBA00032571"/>
    </source>
</evidence>
<dbReference type="EnsemblMetazoa" id="XM_030980963">
    <property type="protein sequence ID" value="XP_030836823"/>
    <property type="gene ID" value="LOC585290"/>
</dbReference>
<keyword evidence="5 12" id="KW-0863">Zinc-finger</keyword>